<dbReference type="STRING" id="1348612.A0A397J6R4"/>
<proteinExistence type="predicted"/>
<protein>
    <recommendedName>
        <fullName evidence="3">AP complex mu/sigma subunit domain-containing protein</fullName>
    </recommendedName>
</protein>
<accession>A0A397J6R4</accession>
<dbReference type="Gene3D" id="3.30.450.60">
    <property type="match status" value="1"/>
</dbReference>
<keyword evidence="2" id="KW-1185">Reference proteome</keyword>
<reference evidence="1 2" key="1">
    <citation type="submission" date="2018-08" db="EMBL/GenBank/DDBJ databases">
        <title>Genome and evolution of the arbuscular mycorrhizal fungus Diversispora epigaea (formerly Glomus versiforme) and its bacterial endosymbionts.</title>
        <authorList>
            <person name="Sun X."/>
            <person name="Fei Z."/>
            <person name="Harrison M."/>
        </authorList>
    </citation>
    <scope>NUCLEOTIDE SEQUENCE [LARGE SCALE GENOMIC DNA]</scope>
    <source>
        <strain evidence="1 2">IT104</strain>
    </source>
</reference>
<name>A0A397J6R4_9GLOM</name>
<comment type="caution">
    <text evidence="1">The sequence shown here is derived from an EMBL/GenBank/DDBJ whole genome shotgun (WGS) entry which is preliminary data.</text>
</comment>
<gene>
    <name evidence="1" type="ORF">Glove_117g460</name>
</gene>
<organism evidence="1 2">
    <name type="scientific">Diversispora epigaea</name>
    <dbReference type="NCBI Taxonomy" id="1348612"/>
    <lineage>
        <taxon>Eukaryota</taxon>
        <taxon>Fungi</taxon>
        <taxon>Fungi incertae sedis</taxon>
        <taxon>Mucoromycota</taxon>
        <taxon>Glomeromycotina</taxon>
        <taxon>Glomeromycetes</taxon>
        <taxon>Diversisporales</taxon>
        <taxon>Diversisporaceae</taxon>
        <taxon>Diversispora</taxon>
    </lineage>
</organism>
<dbReference type="AlphaFoldDB" id="A0A397J6R4"/>
<sequence>MNKQVSKQFSHEEFIPIILTPKYQLVHVYLLDINYNNNINNINIGYYVIVDALLVLEFLHRIVDILAEHFGDIVEISIKDIIDTVYQALLLFNIFNSTCNLGSNIFDPVTKDLGKIETKDRAPDLSESGYSITLDFVINMFAISGLKVDSFKLYNEGYKHKVN</sequence>
<evidence type="ECO:0000313" key="1">
    <source>
        <dbReference type="EMBL" id="RHZ81706.1"/>
    </source>
</evidence>
<dbReference type="EMBL" id="PQFF01000109">
    <property type="protein sequence ID" value="RHZ81706.1"/>
    <property type="molecule type" value="Genomic_DNA"/>
</dbReference>
<dbReference type="OrthoDB" id="2443891at2759"/>
<evidence type="ECO:0008006" key="3">
    <source>
        <dbReference type="Google" id="ProtNLM"/>
    </source>
</evidence>
<dbReference type="Proteomes" id="UP000266861">
    <property type="component" value="Unassembled WGS sequence"/>
</dbReference>
<evidence type="ECO:0000313" key="2">
    <source>
        <dbReference type="Proteomes" id="UP000266861"/>
    </source>
</evidence>